<dbReference type="Pfam" id="PF12484">
    <property type="entry name" value="PPE-SVP"/>
    <property type="match status" value="1"/>
</dbReference>
<dbReference type="InterPro" id="IPR038332">
    <property type="entry name" value="PPE_sf"/>
</dbReference>
<feature type="domain" description="PPE family C-terminal" evidence="3">
    <location>
        <begin position="321"/>
        <end position="388"/>
    </location>
</feature>
<dbReference type="Gene3D" id="1.20.1260.20">
    <property type="entry name" value="PPE superfamily"/>
    <property type="match status" value="1"/>
</dbReference>
<dbReference type="EMBL" id="JAHCLR010000014">
    <property type="protein sequence ID" value="MBS9533722.1"/>
    <property type="molecule type" value="Genomic_DNA"/>
</dbReference>
<proteinExistence type="inferred from homology"/>
<dbReference type="InterPro" id="IPR000030">
    <property type="entry name" value="PPE_dom"/>
</dbReference>
<accession>A0ABS5RHE1</accession>
<gene>
    <name evidence="4" type="ORF">KIH27_09000</name>
</gene>
<evidence type="ECO:0000256" key="1">
    <source>
        <dbReference type="ARBA" id="ARBA00010652"/>
    </source>
</evidence>
<comment type="caution">
    <text evidence="4">The sequence shown here is derived from an EMBL/GenBank/DDBJ whole genome shotgun (WGS) entry which is preliminary data.</text>
</comment>
<name>A0ABS5RHE1_9MYCO</name>
<reference evidence="4 5" key="1">
    <citation type="submission" date="2021-05" db="EMBL/GenBank/DDBJ databases">
        <title>Mycobacterium acidophilum sp. nov., an extremely acid-tolerant member of the genus Mycobacterium.</title>
        <authorList>
            <person name="Xia J."/>
        </authorList>
    </citation>
    <scope>NUCLEOTIDE SEQUENCE [LARGE SCALE GENOMIC DNA]</scope>
    <source>
        <strain evidence="4 5">M1</strain>
    </source>
</reference>
<feature type="domain" description="PPE" evidence="2">
    <location>
        <begin position="2"/>
        <end position="164"/>
    </location>
</feature>
<sequence length="466" mass="45162">MDFGTVPPEIVSGRIYAGPGAESMVAAATAWESLAAELSAAASAYGAVVTGLTDDGWAGPSSAAMAAAATPFVTWMGNAAVAAKQASVQAATAASAFEAALAAVVPPPVIAANRSLRASLVASNVFGQHIAAIAAADAQYLQMWAQDAAAMYGYAAASAAATRLAAFSAPPQTTNPAGQAASAAAAGNATATTAGSSVQSMVPQLLQALGLGGAQSAGVAGAGTAGSSSIGDGLAALYTNLFGTVANVVKFDGIGNAAMSVPNFGMVEFKTFFKPLSLLPDIPKSALGAGLGGAGMNSLGAGLGLTGPTSANAGGLIRAVTADVGTAPSVGALSVPQGWATTTPAIRLAATSLPAATGAAPLAGIGEGLLSPAALGSLTGGALGSPGSRLINGASVRGGAGRGREAPVQLDKVIAQLQQQKDSVQHWQIDEAGLDDLLEELAKKPGFHAVHLKKGAKGEPAASKSG</sequence>
<evidence type="ECO:0000259" key="2">
    <source>
        <dbReference type="Pfam" id="PF00823"/>
    </source>
</evidence>
<evidence type="ECO:0000313" key="4">
    <source>
        <dbReference type="EMBL" id="MBS9533722.1"/>
    </source>
</evidence>
<comment type="similarity">
    <text evidence="1">Belongs to the mycobacterial PPE family.</text>
</comment>
<dbReference type="PANTHER" id="PTHR46766">
    <property type="entry name" value="GLUTAMINE-RICH PROTEIN 2"/>
    <property type="match status" value="1"/>
</dbReference>
<protein>
    <submittedName>
        <fullName evidence="4">PPE family protein</fullName>
    </submittedName>
</protein>
<dbReference type="InterPro" id="IPR022171">
    <property type="entry name" value="PPE_C"/>
</dbReference>
<keyword evidence="5" id="KW-1185">Reference proteome</keyword>
<dbReference type="SUPFAM" id="SSF140459">
    <property type="entry name" value="PE/PPE dimer-like"/>
    <property type="match status" value="1"/>
</dbReference>
<dbReference type="Pfam" id="PF00823">
    <property type="entry name" value="PPE"/>
    <property type="match status" value="1"/>
</dbReference>
<evidence type="ECO:0000259" key="3">
    <source>
        <dbReference type="Pfam" id="PF12484"/>
    </source>
</evidence>
<evidence type="ECO:0000313" key="5">
    <source>
        <dbReference type="Proteomes" id="UP001519535"/>
    </source>
</evidence>
<dbReference type="RefSeq" id="WP_214092697.1">
    <property type="nucleotide sequence ID" value="NZ_JAHCLR010000014.1"/>
</dbReference>
<organism evidence="4 5">
    <name type="scientific">Mycolicibacter acidiphilus</name>
    <dbReference type="NCBI Taxonomy" id="2835306"/>
    <lineage>
        <taxon>Bacteria</taxon>
        <taxon>Bacillati</taxon>
        <taxon>Actinomycetota</taxon>
        <taxon>Actinomycetes</taxon>
        <taxon>Mycobacteriales</taxon>
        <taxon>Mycobacteriaceae</taxon>
        <taxon>Mycolicibacter</taxon>
    </lineage>
</organism>
<dbReference type="PANTHER" id="PTHR46766:SF1">
    <property type="entry name" value="GLUTAMINE-RICH PROTEIN 2"/>
    <property type="match status" value="1"/>
</dbReference>
<dbReference type="Proteomes" id="UP001519535">
    <property type="component" value="Unassembled WGS sequence"/>
</dbReference>